<dbReference type="OrthoDB" id="5638848at2"/>
<name>A0A3N0EAJ3_9ACTN</name>
<organism evidence="2 3">
    <name type="scientific">Halostreptopolyspora alba</name>
    <dbReference type="NCBI Taxonomy" id="2487137"/>
    <lineage>
        <taxon>Bacteria</taxon>
        <taxon>Bacillati</taxon>
        <taxon>Actinomycetota</taxon>
        <taxon>Actinomycetes</taxon>
        <taxon>Streptosporangiales</taxon>
        <taxon>Nocardiopsidaceae</taxon>
        <taxon>Halostreptopolyspora</taxon>
    </lineage>
</organism>
<evidence type="ECO:0000313" key="3">
    <source>
        <dbReference type="Proteomes" id="UP000269198"/>
    </source>
</evidence>
<dbReference type="AlphaFoldDB" id="A0A3N0EAJ3"/>
<protein>
    <submittedName>
        <fullName evidence="2">ATPase</fullName>
    </submittedName>
</protein>
<dbReference type="InterPro" id="IPR027417">
    <property type="entry name" value="P-loop_NTPase"/>
</dbReference>
<reference evidence="2 3" key="1">
    <citation type="submission" date="2018-11" db="EMBL/GenBank/DDBJ databases">
        <title>The genome draft of YIM 96095.</title>
        <authorList>
            <person name="Tang S.-K."/>
            <person name="Chunyu W.-X."/>
            <person name="Feng Y.-Z."/>
        </authorList>
    </citation>
    <scope>NUCLEOTIDE SEQUENCE [LARGE SCALE GENOMIC DNA]</scope>
    <source>
        <strain evidence="2 3">YIM 96095</strain>
    </source>
</reference>
<evidence type="ECO:0000259" key="1">
    <source>
        <dbReference type="Pfam" id="PF13521"/>
    </source>
</evidence>
<dbReference type="RefSeq" id="WP_123201310.1">
    <property type="nucleotide sequence ID" value="NZ_RJMB01000009.1"/>
</dbReference>
<sequence length="191" mass="21674">MCAECPSYIVVTGGPGSGKTTLLDLMRNAGLATTEEAGRGVIRDQVAIGGRALPWVDPEAFAELMLCWELRSYGIAAGQRRPVFFDRGIPDVVGYLRLEKLPVPHHVRTAAQLFRYHHRVFVAPPWQEIYERDSEREQTFAEARRTYESMVESYTEYGYELIELPRAPVEERFRFVRETLDGPGARPAPET</sequence>
<dbReference type="Proteomes" id="UP000269198">
    <property type="component" value="Unassembled WGS sequence"/>
</dbReference>
<comment type="caution">
    <text evidence="2">The sequence shown here is derived from an EMBL/GenBank/DDBJ whole genome shotgun (WGS) entry which is preliminary data.</text>
</comment>
<gene>
    <name evidence="2" type="ORF">EFW17_11365</name>
</gene>
<dbReference type="Gene3D" id="3.40.50.300">
    <property type="entry name" value="P-loop containing nucleotide triphosphate hydrolases"/>
    <property type="match status" value="1"/>
</dbReference>
<keyword evidence="3" id="KW-1185">Reference proteome</keyword>
<feature type="domain" description="NadR/Ttd14 AAA" evidence="1">
    <location>
        <begin position="9"/>
        <end position="172"/>
    </location>
</feature>
<dbReference type="SUPFAM" id="SSF52540">
    <property type="entry name" value="P-loop containing nucleoside triphosphate hydrolases"/>
    <property type="match status" value="1"/>
</dbReference>
<dbReference type="EMBL" id="RJMB01000009">
    <property type="protein sequence ID" value="RNL84871.1"/>
    <property type="molecule type" value="Genomic_DNA"/>
</dbReference>
<proteinExistence type="predicted"/>
<accession>A0A3N0EAJ3</accession>
<dbReference type="InterPro" id="IPR038727">
    <property type="entry name" value="NadR/Ttd14_AAA_dom"/>
</dbReference>
<evidence type="ECO:0000313" key="2">
    <source>
        <dbReference type="EMBL" id="RNL84871.1"/>
    </source>
</evidence>
<dbReference type="Pfam" id="PF13521">
    <property type="entry name" value="AAA_28"/>
    <property type="match status" value="1"/>
</dbReference>